<evidence type="ECO:0000256" key="4">
    <source>
        <dbReference type="ARBA" id="ARBA00022448"/>
    </source>
</evidence>
<feature type="transmembrane region" description="Helical" evidence="10">
    <location>
        <begin position="135"/>
        <end position="154"/>
    </location>
</feature>
<feature type="transmembrane region" description="Helical" evidence="10">
    <location>
        <begin position="388"/>
        <end position="408"/>
    </location>
</feature>
<keyword evidence="4" id="KW-0813">Transport</keyword>
<evidence type="ECO:0000256" key="1">
    <source>
        <dbReference type="ARBA" id="ARBA00004651"/>
    </source>
</evidence>
<sequence>MLKVNNQNKTIRKEFAKYAIPAVIGMVVSSLYNIVDGIFVGRGVGDSALGAINIVYPFIMFQIAITMLIAIGGATQFSAAKGRKDYTTANSIFLQSIYLLIILSTILNLLVLIFPTQTCQLLGADANLLSYASDYIWWISLFGIIYLPGLGLSIFVRNDNAPNRELAGTLAGTVINIVLDYLFIMEFDMGIAGAAIATGIGQSVSVLIFLTHFLQKNRVLQLGKVVWDKVTLKKITMNGLPSFLMEFSQSAVTFSFNAVILSYVGTIGISYYSIVMYICSMFNMVLIGLTQGAQPIMSFNHGKGNGEIVKAVRKIASQTALILTTIIYGVIFIWGSSLASIFISNNPELVSMASNMMKYYFLAFFPIGLVLINILYFQVTEQGKESILLAFLRCIGFIQVFLCILPPILGVNGIYLSFLFGELCHYLLSQYFFTKRQKSILVTV</sequence>
<evidence type="ECO:0000256" key="9">
    <source>
        <dbReference type="ARBA" id="ARBA00023251"/>
    </source>
</evidence>
<keyword evidence="7 10" id="KW-1133">Transmembrane helix</keyword>
<name>A0ABU0DYQ5_9FIRM</name>
<feature type="transmembrane region" description="Helical" evidence="10">
    <location>
        <begin position="55"/>
        <end position="80"/>
    </location>
</feature>
<evidence type="ECO:0000313" key="12">
    <source>
        <dbReference type="Proteomes" id="UP001230220"/>
    </source>
</evidence>
<reference evidence="11 12" key="1">
    <citation type="submission" date="2023-07" db="EMBL/GenBank/DDBJ databases">
        <title>Genomic Encyclopedia of Type Strains, Phase IV (KMG-IV): sequencing the most valuable type-strain genomes for metagenomic binning, comparative biology and taxonomic classification.</title>
        <authorList>
            <person name="Goeker M."/>
        </authorList>
    </citation>
    <scope>NUCLEOTIDE SEQUENCE [LARGE SCALE GENOMIC DNA]</scope>
    <source>
        <strain evidence="11 12">DSM 16784</strain>
    </source>
</reference>
<feature type="transmembrane region" description="Helical" evidence="10">
    <location>
        <begin position="320"/>
        <end position="343"/>
    </location>
</feature>
<evidence type="ECO:0000256" key="10">
    <source>
        <dbReference type="SAM" id="Phobius"/>
    </source>
</evidence>
<keyword evidence="6 10" id="KW-0812">Transmembrane</keyword>
<dbReference type="InterPro" id="IPR002528">
    <property type="entry name" value="MATE_fam"/>
</dbReference>
<dbReference type="InterPro" id="IPR051327">
    <property type="entry name" value="MATE_MepA_subfamily"/>
</dbReference>
<comment type="similarity">
    <text evidence="2">Belongs to the multi antimicrobial extrusion (MATE) (TC 2.A.66.1) family. MepA subfamily.</text>
</comment>
<dbReference type="NCBIfam" id="TIGR00797">
    <property type="entry name" value="matE"/>
    <property type="match status" value="1"/>
</dbReference>
<comment type="subcellular location">
    <subcellularLocation>
        <location evidence="1">Cell membrane</location>
        <topology evidence="1">Multi-pass membrane protein</topology>
    </subcellularLocation>
</comment>
<protein>
    <recommendedName>
        <fullName evidence="3">Multidrug export protein MepA</fullName>
    </recommendedName>
</protein>
<feature type="transmembrane region" description="Helical" evidence="10">
    <location>
        <begin position="15"/>
        <end position="35"/>
    </location>
</feature>
<keyword evidence="12" id="KW-1185">Reference proteome</keyword>
<evidence type="ECO:0000256" key="2">
    <source>
        <dbReference type="ARBA" id="ARBA00008417"/>
    </source>
</evidence>
<organism evidence="11 12">
    <name type="scientific">Breznakia pachnodae</name>
    <dbReference type="NCBI Taxonomy" id="265178"/>
    <lineage>
        <taxon>Bacteria</taxon>
        <taxon>Bacillati</taxon>
        <taxon>Bacillota</taxon>
        <taxon>Erysipelotrichia</taxon>
        <taxon>Erysipelotrichales</taxon>
        <taxon>Erysipelotrichaceae</taxon>
        <taxon>Breznakia</taxon>
    </lineage>
</organism>
<keyword evidence="9" id="KW-0046">Antibiotic resistance</keyword>
<evidence type="ECO:0000313" key="11">
    <source>
        <dbReference type="EMBL" id="MDQ0359767.1"/>
    </source>
</evidence>
<evidence type="ECO:0000256" key="8">
    <source>
        <dbReference type="ARBA" id="ARBA00023136"/>
    </source>
</evidence>
<dbReference type="EMBL" id="JAUSUR010000001">
    <property type="protein sequence ID" value="MDQ0359767.1"/>
    <property type="molecule type" value="Genomic_DNA"/>
</dbReference>
<feature type="transmembrane region" description="Helical" evidence="10">
    <location>
        <begin position="359"/>
        <end position="376"/>
    </location>
</feature>
<proteinExistence type="inferred from homology"/>
<dbReference type="InterPro" id="IPR045070">
    <property type="entry name" value="MATE_MepA-like"/>
</dbReference>
<gene>
    <name evidence="11" type="ORF">J2S15_000498</name>
</gene>
<dbReference type="PANTHER" id="PTHR43823:SF3">
    <property type="entry name" value="MULTIDRUG EXPORT PROTEIN MEPA"/>
    <property type="match status" value="1"/>
</dbReference>
<feature type="transmembrane region" description="Helical" evidence="10">
    <location>
        <begin position="190"/>
        <end position="214"/>
    </location>
</feature>
<dbReference type="RefSeq" id="WP_307405163.1">
    <property type="nucleotide sequence ID" value="NZ_JAUSUR010000001.1"/>
</dbReference>
<dbReference type="Proteomes" id="UP001230220">
    <property type="component" value="Unassembled WGS sequence"/>
</dbReference>
<comment type="caution">
    <text evidence="11">The sequence shown here is derived from an EMBL/GenBank/DDBJ whole genome shotgun (WGS) entry which is preliminary data.</text>
</comment>
<dbReference type="InterPro" id="IPR048279">
    <property type="entry name" value="MdtK-like"/>
</dbReference>
<dbReference type="Pfam" id="PF01554">
    <property type="entry name" value="MatE"/>
    <property type="match status" value="2"/>
</dbReference>
<dbReference type="CDD" id="cd13143">
    <property type="entry name" value="MATE_MepA_like"/>
    <property type="match status" value="1"/>
</dbReference>
<evidence type="ECO:0000256" key="7">
    <source>
        <dbReference type="ARBA" id="ARBA00022989"/>
    </source>
</evidence>
<evidence type="ECO:0000256" key="6">
    <source>
        <dbReference type="ARBA" id="ARBA00022692"/>
    </source>
</evidence>
<dbReference type="PANTHER" id="PTHR43823">
    <property type="entry name" value="SPORULATION PROTEIN YKVU"/>
    <property type="match status" value="1"/>
</dbReference>
<accession>A0ABU0DYQ5</accession>
<dbReference type="PIRSF" id="PIRSF006603">
    <property type="entry name" value="DinF"/>
    <property type="match status" value="1"/>
</dbReference>
<keyword evidence="8 10" id="KW-0472">Membrane</keyword>
<feature type="transmembrane region" description="Helical" evidence="10">
    <location>
        <begin position="92"/>
        <end position="115"/>
    </location>
</feature>
<evidence type="ECO:0000256" key="5">
    <source>
        <dbReference type="ARBA" id="ARBA00022475"/>
    </source>
</evidence>
<keyword evidence="5" id="KW-1003">Cell membrane</keyword>
<evidence type="ECO:0000256" key="3">
    <source>
        <dbReference type="ARBA" id="ARBA00022106"/>
    </source>
</evidence>